<proteinExistence type="predicted"/>
<accession>A0A285JKF4</accession>
<reference evidence="2 3" key="1">
    <citation type="submission" date="2017-09" db="EMBL/GenBank/DDBJ databases">
        <authorList>
            <person name="Ehlers B."/>
            <person name="Leendertz F.H."/>
        </authorList>
    </citation>
    <scope>NUCLEOTIDE SEQUENCE [LARGE SCALE GENOMIC DNA]</scope>
    <source>
        <strain evidence="2 3">CGMCC 1.12662</strain>
    </source>
</reference>
<organism evidence="2 3">
    <name type="scientific">Pseudooceanicola antarcticus</name>
    <dbReference type="NCBI Taxonomy" id="1247613"/>
    <lineage>
        <taxon>Bacteria</taxon>
        <taxon>Pseudomonadati</taxon>
        <taxon>Pseudomonadota</taxon>
        <taxon>Alphaproteobacteria</taxon>
        <taxon>Rhodobacterales</taxon>
        <taxon>Paracoccaceae</taxon>
        <taxon>Pseudooceanicola</taxon>
    </lineage>
</organism>
<dbReference type="EMBL" id="OBEA01000011">
    <property type="protein sequence ID" value="SNY60745.1"/>
    <property type="molecule type" value="Genomic_DNA"/>
</dbReference>
<dbReference type="Proteomes" id="UP000231655">
    <property type="component" value="Unassembled WGS sequence"/>
</dbReference>
<dbReference type="EMBL" id="PGTD01000006">
    <property type="protein sequence ID" value="PJE32756.1"/>
    <property type="molecule type" value="Genomic_DNA"/>
</dbReference>
<dbReference type="OrthoDB" id="5401369at2"/>
<evidence type="ECO:0000313" key="4">
    <source>
        <dbReference type="Proteomes" id="UP000231702"/>
    </source>
</evidence>
<evidence type="ECO:0000313" key="2">
    <source>
        <dbReference type="EMBL" id="SNY60745.1"/>
    </source>
</evidence>
<dbReference type="SUPFAM" id="SSF55781">
    <property type="entry name" value="GAF domain-like"/>
    <property type="match status" value="1"/>
</dbReference>
<dbReference type="RefSeq" id="WP_097147543.1">
    <property type="nucleotide sequence ID" value="NZ_OBEA01000011.1"/>
</dbReference>
<dbReference type="Gene3D" id="3.30.450.40">
    <property type="match status" value="1"/>
</dbReference>
<name>A0A285JKF4_9RHOB</name>
<dbReference type="AlphaFoldDB" id="A0A285JKF4"/>
<gene>
    <name evidence="1" type="ORF">CVM39_00880</name>
    <name evidence="2" type="ORF">SAMN06297129_3971</name>
</gene>
<protein>
    <recommendedName>
        <fullName evidence="5">IclR-ED domain-containing protein</fullName>
    </recommendedName>
</protein>
<reference evidence="1 4" key="2">
    <citation type="journal article" date="2018" name="Int. J. Syst. Evol. Microbiol.">
        <title>Pseudooceanicola lipolyticus sp. nov., a marine alphaproteobacterium, reclassification of Oceanicola flagellatus as Pseudooceanicola flagellatus comb. nov. and emended description of the genus Pseudooceanicola.</title>
        <authorList>
            <person name="Huang M.-M."/>
            <person name="Guo L.-L."/>
            <person name="Wu Y.-H."/>
            <person name="Lai Q.-L."/>
            <person name="Shao Z.-Z."/>
            <person name="Wang C.-S."/>
            <person name="Wu M."/>
            <person name="Xu X.-W."/>
        </authorList>
    </citation>
    <scope>NUCLEOTIDE SEQUENCE [LARGE SCALE GENOMIC DNA]</scope>
    <source>
        <strain evidence="1 4">Ar-45</strain>
    </source>
</reference>
<keyword evidence="4" id="KW-1185">Reference proteome</keyword>
<sequence>MIRSGAGLAYLAMIEEERLELMTPHLRSLAGDEWPTREKSIKQARLDYQNLGFVLADQVFHLAIRAVATPVIAKSSGRIFTLSCAGPVATSERLRNEIGPKLTLLAKNLQTTTMILT</sequence>
<evidence type="ECO:0000313" key="3">
    <source>
        <dbReference type="Proteomes" id="UP000231655"/>
    </source>
</evidence>
<evidence type="ECO:0008006" key="5">
    <source>
        <dbReference type="Google" id="ProtNLM"/>
    </source>
</evidence>
<evidence type="ECO:0000313" key="1">
    <source>
        <dbReference type="EMBL" id="PJE32756.1"/>
    </source>
</evidence>
<dbReference type="Proteomes" id="UP000231702">
    <property type="component" value="Unassembled WGS sequence"/>
</dbReference>
<dbReference type="InterPro" id="IPR029016">
    <property type="entry name" value="GAF-like_dom_sf"/>
</dbReference>